<gene>
    <name evidence="2" type="ORF">Dsin_016834</name>
</gene>
<reference evidence="2" key="1">
    <citation type="journal article" date="2023" name="Plant J.">
        <title>Genome sequences and population genomics provide insights into the demographic history, inbreeding, and mutation load of two 'living fossil' tree species of Dipteronia.</title>
        <authorList>
            <person name="Feng Y."/>
            <person name="Comes H.P."/>
            <person name="Chen J."/>
            <person name="Zhu S."/>
            <person name="Lu R."/>
            <person name="Zhang X."/>
            <person name="Li P."/>
            <person name="Qiu J."/>
            <person name="Olsen K.M."/>
            <person name="Qiu Y."/>
        </authorList>
    </citation>
    <scope>NUCLEOTIDE SEQUENCE</scope>
    <source>
        <strain evidence="2">NBL</strain>
    </source>
</reference>
<dbReference type="EMBL" id="JANJYJ010000005">
    <property type="protein sequence ID" value="KAK3212128.1"/>
    <property type="molecule type" value="Genomic_DNA"/>
</dbReference>
<accession>A0AAE0AET8</accession>
<dbReference type="InterPro" id="IPR058353">
    <property type="entry name" value="DUF8040"/>
</dbReference>
<dbReference type="Proteomes" id="UP001281410">
    <property type="component" value="Unassembled WGS sequence"/>
</dbReference>
<sequence length="69" mass="7933">MALGNNEYSLIGSSNINCVNQLRMDRRTFVILCELLRTDDKLMKDGLVTIEEQVVTTAWMPDKRMVRVS</sequence>
<organism evidence="2 3">
    <name type="scientific">Dipteronia sinensis</name>
    <dbReference type="NCBI Taxonomy" id="43782"/>
    <lineage>
        <taxon>Eukaryota</taxon>
        <taxon>Viridiplantae</taxon>
        <taxon>Streptophyta</taxon>
        <taxon>Embryophyta</taxon>
        <taxon>Tracheophyta</taxon>
        <taxon>Spermatophyta</taxon>
        <taxon>Magnoliopsida</taxon>
        <taxon>eudicotyledons</taxon>
        <taxon>Gunneridae</taxon>
        <taxon>Pentapetalae</taxon>
        <taxon>rosids</taxon>
        <taxon>malvids</taxon>
        <taxon>Sapindales</taxon>
        <taxon>Sapindaceae</taxon>
        <taxon>Hippocastanoideae</taxon>
        <taxon>Acereae</taxon>
        <taxon>Dipteronia</taxon>
    </lineage>
</organism>
<evidence type="ECO:0000313" key="2">
    <source>
        <dbReference type="EMBL" id="KAK3212128.1"/>
    </source>
</evidence>
<comment type="caution">
    <text evidence="2">The sequence shown here is derived from an EMBL/GenBank/DDBJ whole genome shotgun (WGS) entry which is preliminary data.</text>
</comment>
<name>A0AAE0AET8_9ROSI</name>
<evidence type="ECO:0000259" key="1">
    <source>
        <dbReference type="Pfam" id="PF26138"/>
    </source>
</evidence>
<proteinExistence type="predicted"/>
<feature type="domain" description="DUF8040" evidence="1">
    <location>
        <begin position="12"/>
        <end position="60"/>
    </location>
</feature>
<protein>
    <recommendedName>
        <fullName evidence="1">DUF8040 domain-containing protein</fullName>
    </recommendedName>
</protein>
<dbReference type="AlphaFoldDB" id="A0AAE0AET8"/>
<keyword evidence="3" id="KW-1185">Reference proteome</keyword>
<dbReference type="Pfam" id="PF26138">
    <property type="entry name" value="DUF8040"/>
    <property type="match status" value="1"/>
</dbReference>
<evidence type="ECO:0000313" key="3">
    <source>
        <dbReference type="Proteomes" id="UP001281410"/>
    </source>
</evidence>